<proteinExistence type="predicted"/>
<gene>
    <name evidence="1" type="ORF">TRAPUB_5076</name>
</gene>
<name>A0A1M2W769_TRAPU</name>
<keyword evidence="2" id="KW-1185">Reference proteome</keyword>
<reference evidence="1 2" key="1">
    <citation type="submission" date="2016-10" db="EMBL/GenBank/DDBJ databases">
        <title>Genome sequence of the basidiomycete white-rot fungus Trametes pubescens.</title>
        <authorList>
            <person name="Makela M.R."/>
            <person name="Granchi Z."/>
            <person name="Peng M."/>
            <person name="De Vries R.P."/>
            <person name="Grigoriev I."/>
            <person name="Riley R."/>
            <person name="Hilden K."/>
        </authorList>
    </citation>
    <scope>NUCLEOTIDE SEQUENCE [LARGE SCALE GENOMIC DNA]</scope>
    <source>
        <strain evidence="1 2">FBCC735</strain>
    </source>
</reference>
<accession>A0A1M2W769</accession>
<dbReference type="InterPro" id="IPR032675">
    <property type="entry name" value="LRR_dom_sf"/>
</dbReference>
<organism evidence="1 2">
    <name type="scientific">Trametes pubescens</name>
    <name type="common">White-rot fungus</name>
    <dbReference type="NCBI Taxonomy" id="154538"/>
    <lineage>
        <taxon>Eukaryota</taxon>
        <taxon>Fungi</taxon>
        <taxon>Dikarya</taxon>
        <taxon>Basidiomycota</taxon>
        <taxon>Agaricomycotina</taxon>
        <taxon>Agaricomycetes</taxon>
        <taxon>Polyporales</taxon>
        <taxon>Polyporaceae</taxon>
        <taxon>Trametes</taxon>
    </lineage>
</organism>
<dbReference type="Gene3D" id="3.80.10.10">
    <property type="entry name" value="Ribonuclease Inhibitor"/>
    <property type="match status" value="1"/>
</dbReference>
<dbReference type="AlphaFoldDB" id="A0A1M2W769"/>
<dbReference type="SUPFAM" id="SSF52047">
    <property type="entry name" value="RNI-like"/>
    <property type="match status" value="1"/>
</dbReference>
<comment type="caution">
    <text evidence="1">The sequence shown here is derived from an EMBL/GenBank/DDBJ whole genome shotgun (WGS) entry which is preliminary data.</text>
</comment>
<protein>
    <submittedName>
        <fullName evidence="1">Uncharacterized protein</fullName>
    </submittedName>
</protein>
<dbReference type="OrthoDB" id="2522283at2759"/>
<evidence type="ECO:0000313" key="2">
    <source>
        <dbReference type="Proteomes" id="UP000184267"/>
    </source>
</evidence>
<evidence type="ECO:0000313" key="1">
    <source>
        <dbReference type="EMBL" id="OJT15698.1"/>
    </source>
</evidence>
<dbReference type="STRING" id="154538.A0A1M2W769"/>
<sequence>MAQLKALPTELVIAILEEAQYEDLLPRYKWLKRYSRVCRAWRAPAQRLLFSHVALLRGAAQCKAFKDAVTDLSSADPAHLDYLRESVKTLAMAVDHQEVYAEVIELCPNLRELHLSLYHASFRPDVLARLARGPRVEAIRVKAYHLWPLLQLLSVYGTVQYLEIDFNSVRDGFAEAQDLPTPLTQLRELRYFDQLHRTHPLVEWILSGPSQKTLEVLELRCPGIELEMLAGVGPHLRSLAIAGLGGNDDVAEVAPALEELVVLASFPVTVSLVKRFPASLVHLAIQDLTLNGRCVEDVDALAAYYVNGGLSLRVLSFHCRRGEPEKAARSDALAMFELCKARGIEFRFFEPPYGHYAWEVRAALNIYTMMFSWLFFLQRVPLESVRTFPRPTPFSERRAGSMSGEQLSAEWDLSRARGKSSFVRRVAKAAGKAFGSSIPPMALAKP</sequence>
<dbReference type="EMBL" id="MNAD01000141">
    <property type="protein sequence ID" value="OJT15698.1"/>
    <property type="molecule type" value="Genomic_DNA"/>
</dbReference>
<dbReference type="Proteomes" id="UP000184267">
    <property type="component" value="Unassembled WGS sequence"/>
</dbReference>
<dbReference type="OMA" id="DQLHRTH"/>